<protein>
    <submittedName>
        <fullName evidence="2">Three-Cys-motif partner protein TcmP</fullName>
    </submittedName>
</protein>
<dbReference type="Pfam" id="PF22560">
    <property type="entry name" value="GMT-wHTH"/>
    <property type="match status" value="1"/>
</dbReference>
<name>A0ABY9R8L8_9FLAO</name>
<feature type="domain" description="GMT-like wHTH" evidence="1">
    <location>
        <begin position="284"/>
        <end position="350"/>
    </location>
</feature>
<dbReference type="Proteomes" id="UP001180481">
    <property type="component" value="Chromosome"/>
</dbReference>
<organism evidence="2 3">
    <name type="scientific">Flavobacterium nakdongensis</name>
    <dbReference type="NCBI Taxonomy" id="3073563"/>
    <lineage>
        <taxon>Bacteria</taxon>
        <taxon>Pseudomonadati</taxon>
        <taxon>Bacteroidota</taxon>
        <taxon>Flavobacteriia</taxon>
        <taxon>Flavobacteriales</taxon>
        <taxon>Flavobacteriaceae</taxon>
        <taxon>Flavobacterium</taxon>
    </lineage>
</organism>
<evidence type="ECO:0000313" key="3">
    <source>
        <dbReference type="Proteomes" id="UP001180481"/>
    </source>
</evidence>
<keyword evidence="3" id="KW-1185">Reference proteome</keyword>
<dbReference type="InterPro" id="IPR054339">
    <property type="entry name" value="GMT_wHTH"/>
</dbReference>
<accession>A0ABY9R8L8</accession>
<gene>
    <name evidence="2" type="primary">tcmP</name>
    <name evidence="2" type="ORF">RF683_07385</name>
</gene>
<evidence type="ECO:0000313" key="2">
    <source>
        <dbReference type="EMBL" id="WMW77311.1"/>
    </source>
</evidence>
<dbReference type="EMBL" id="CP133721">
    <property type="protein sequence ID" value="WMW77311.1"/>
    <property type="molecule type" value="Genomic_DNA"/>
</dbReference>
<reference evidence="2" key="1">
    <citation type="submission" date="2023-09" db="EMBL/GenBank/DDBJ databases">
        <title>Flavobacterium sp. 20NA77.7 isolated from freshwater.</title>
        <authorList>
            <person name="Le V."/>
            <person name="Ko S.-R."/>
            <person name="Ahn C.-Y."/>
            <person name="Oh H.-M."/>
        </authorList>
    </citation>
    <scope>NUCLEOTIDE SEQUENCE</scope>
    <source>
        <strain evidence="2">20NA77.7</strain>
    </source>
</reference>
<dbReference type="InterPro" id="IPR031009">
    <property type="entry name" value="Tcm_partner"/>
</dbReference>
<evidence type="ECO:0000259" key="1">
    <source>
        <dbReference type="Pfam" id="PF22560"/>
    </source>
</evidence>
<proteinExistence type="predicted"/>
<sequence>MAKKDSQKIMLVHSEVKVKLLETYLKRYFNILNNSKFIGDIHYFDLFSAEGVYENGGKGSPIIVLDSIKNAYYAAKHKNGNSGKFHCMFNDIEESKIETLKKNISNLKLHYSEFGNIEFLTKDYQILVPEVSKKLDKLPKKEKAFVFIDPYGYKEVRISDIKSLLKNGNSEVLLFLPTHFMFRFIEDGTPESLYEFIEEIVPKEQWPKSQTGLVFIENLKNGFKKYLGKNFFVDTFVISREKNQFFCLFFFTSHIYGFDRMLDAKWELDEEQGRGWRYSSGVEDLFSCVEIEPSTEKFEDTLRSFIGLKSRNNKEIYEYTLRCGHLPSHASQILKKWQENKELISKTPSGENGRKSAFYLSYKEYKPAEPIKLIFSFNNI</sequence>
<dbReference type="RefSeq" id="WP_309531688.1">
    <property type="nucleotide sequence ID" value="NZ_CP133721.1"/>
</dbReference>
<dbReference type="NCBIfam" id="TIGR04474">
    <property type="entry name" value="tcm_partner"/>
    <property type="match status" value="1"/>
</dbReference>